<feature type="chain" id="PRO_5028976810" description="FUN14 family-domain-containing protein" evidence="6">
    <location>
        <begin position="22"/>
        <end position="156"/>
    </location>
</feature>
<dbReference type="InterPro" id="IPR007014">
    <property type="entry name" value="FUN14"/>
</dbReference>
<evidence type="ECO:0008006" key="9">
    <source>
        <dbReference type="Google" id="ProtNLM"/>
    </source>
</evidence>
<comment type="caution">
    <text evidence="7">The sequence shown here is derived from an EMBL/GenBank/DDBJ whole genome shotgun (WGS) entry which is preliminary data.</text>
</comment>
<keyword evidence="4" id="KW-1133">Transmembrane helix</keyword>
<comment type="similarity">
    <text evidence="2">Belongs to the FUN14 family.</text>
</comment>
<keyword evidence="3" id="KW-0812">Transmembrane</keyword>
<evidence type="ECO:0000256" key="4">
    <source>
        <dbReference type="ARBA" id="ARBA00022989"/>
    </source>
</evidence>
<keyword evidence="5" id="KW-0472">Membrane</keyword>
<dbReference type="EMBL" id="JAADJZ010000019">
    <property type="protein sequence ID" value="KAF2868409.1"/>
    <property type="molecule type" value="Genomic_DNA"/>
</dbReference>
<feature type="signal peptide" evidence="6">
    <location>
        <begin position="1"/>
        <end position="21"/>
    </location>
</feature>
<dbReference type="AlphaFoldDB" id="A0A7C8I1L2"/>
<evidence type="ECO:0000256" key="6">
    <source>
        <dbReference type="SAM" id="SignalP"/>
    </source>
</evidence>
<dbReference type="PANTHER" id="PTHR21346">
    <property type="entry name" value="FUN14 DOMAIN CONTAINING"/>
    <property type="match status" value="1"/>
</dbReference>
<dbReference type="GO" id="GO:0005741">
    <property type="term" value="C:mitochondrial outer membrane"/>
    <property type="evidence" value="ECO:0007669"/>
    <property type="project" value="TreeGrafter"/>
</dbReference>
<accession>A0A7C8I1L2</accession>
<dbReference type="PANTHER" id="PTHR21346:SF0">
    <property type="entry name" value="RE45833P"/>
    <property type="match status" value="1"/>
</dbReference>
<dbReference type="Proteomes" id="UP000481861">
    <property type="component" value="Unassembled WGS sequence"/>
</dbReference>
<organism evidence="7 8">
    <name type="scientific">Massariosphaeria phaeospora</name>
    <dbReference type="NCBI Taxonomy" id="100035"/>
    <lineage>
        <taxon>Eukaryota</taxon>
        <taxon>Fungi</taxon>
        <taxon>Dikarya</taxon>
        <taxon>Ascomycota</taxon>
        <taxon>Pezizomycotina</taxon>
        <taxon>Dothideomycetes</taxon>
        <taxon>Pleosporomycetidae</taxon>
        <taxon>Pleosporales</taxon>
        <taxon>Pleosporales incertae sedis</taxon>
        <taxon>Massariosphaeria</taxon>
    </lineage>
</organism>
<dbReference type="GO" id="GO:0000422">
    <property type="term" value="P:autophagy of mitochondrion"/>
    <property type="evidence" value="ECO:0007669"/>
    <property type="project" value="TreeGrafter"/>
</dbReference>
<comment type="subcellular location">
    <subcellularLocation>
        <location evidence="1">Membrane</location>
    </subcellularLocation>
</comment>
<keyword evidence="6" id="KW-0732">Signal</keyword>
<dbReference type="Pfam" id="PF04930">
    <property type="entry name" value="FUN14"/>
    <property type="match status" value="1"/>
</dbReference>
<dbReference type="OrthoDB" id="3990500at2759"/>
<evidence type="ECO:0000313" key="8">
    <source>
        <dbReference type="Proteomes" id="UP000481861"/>
    </source>
</evidence>
<proteinExistence type="inferred from homology"/>
<keyword evidence="8" id="KW-1185">Reference proteome</keyword>
<gene>
    <name evidence="7" type="ORF">BDV95DRAFT_609893</name>
</gene>
<protein>
    <recommendedName>
        <fullName evidence="9">FUN14 family-domain-containing protein</fullName>
    </recommendedName>
</protein>
<name>A0A7C8I1L2_9PLEO</name>
<evidence type="ECO:0000256" key="5">
    <source>
        <dbReference type="ARBA" id="ARBA00023136"/>
    </source>
</evidence>
<sequence>MTFLAPGLRRSLLLSTPLALATPFAMHRYQRPILCDAPDPLTKITSDLSSAYAQAPTLKTSGAAPSPKVVRQISMGSILGVFGGLGVSVFSKPLAVLIGLGVVLVQLLESRGIHIVPYSFLQRRFKQTNFTSLIQKNVALKLSFGATFALAAFAEL</sequence>
<evidence type="ECO:0000256" key="3">
    <source>
        <dbReference type="ARBA" id="ARBA00022692"/>
    </source>
</evidence>
<evidence type="ECO:0000313" key="7">
    <source>
        <dbReference type="EMBL" id="KAF2868409.1"/>
    </source>
</evidence>
<evidence type="ECO:0000256" key="2">
    <source>
        <dbReference type="ARBA" id="ARBA00009160"/>
    </source>
</evidence>
<reference evidence="7 8" key="1">
    <citation type="submission" date="2020-01" db="EMBL/GenBank/DDBJ databases">
        <authorList>
            <consortium name="DOE Joint Genome Institute"/>
            <person name="Haridas S."/>
            <person name="Albert R."/>
            <person name="Binder M."/>
            <person name="Bloem J."/>
            <person name="Labutti K."/>
            <person name="Salamov A."/>
            <person name="Andreopoulos B."/>
            <person name="Baker S.E."/>
            <person name="Barry K."/>
            <person name="Bills G."/>
            <person name="Bluhm B.H."/>
            <person name="Cannon C."/>
            <person name="Castanera R."/>
            <person name="Culley D.E."/>
            <person name="Daum C."/>
            <person name="Ezra D."/>
            <person name="Gonzalez J.B."/>
            <person name="Henrissat B."/>
            <person name="Kuo A."/>
            <person name="Liang C."/>
            <person name="Lipzen A."/>
            <person name="Lutzoni F."/>
            <person name="Magnuson J."/>
            <person name="Mondo S."/>
            <person name="Nolan M."/>
            <person name="Ohm R."/>
            <person name="Pangilinan J."/>
            <person name="Park H.-J.H."/>
            <person name="Ramirez L."/>
            <person name="Alfaro M."/>
            <person name="Sun H."/>
            <person name="Tritt A."/>
            <person name="Yoshinaga Y."/>
            <person name="Zwiers L.-H.L."/>
            <person name="Turgeon B.G."/>
            <person name="Goodwin S.B."/>
            <person name="Spatafora J.W."/>
            <person name="Crous P.W."/>
            <person name="Grigoriev I.V."/>
        </authorList>
    </citation>
    <scope>NUCLEOTIDE SEQUENCE [LARGE SCALE GENOMIC DNA]</scope>
    <source>
        <strain evidence="7 8">CBS 611.86</strain>
    </source>
</reference>
<evidence type="ECO:0000256" key="1">
    <source>
        <dbReference type="ARBA" id="ARBA00004370"/>
    </source>
</evidence>